<evidence type="ECO:0000313" key="4">
    <source>
        <dbReference type="EMBL" id="GIY95561.1"/>
    </source>
</evidence>
<dbReference type="EMBL" id="BPLR01017936">
    <property type="protein sequence ID" value="GIY95561.1"/>
    <property type="molecule type" value="Genomic_DNA"/>
</dbReference>
<accession>A0AAV4XKQ3</accession>
<evidence type="ECO:0000259" key="3">
    <source>
        <dbReference type="Pfam" id="PF01347"/>
    </source>
</evidence>
<dbReference type="Gene3D" id="2.30.230.10">
    <property type="entry name" value="Lipovitellin, beta-sheet shell regions, chain A"/>
    <property type="match status" value="1"/>
</dbReference>
<dbReference type="PANTHER" id="PTHR23345">
    <property type="entry name" value="VITELLOGENIN-RELATED"/>
    <property type="match status" value="1"/>
</dbReference>
<keyword evidence="1" id="KW-0732">Signal</keyword>
<evidence type="ECO:0000256" key="1">
    <source>
        <dbReference type="ARBA" id="ARBA00022729"/>
    </source>
</evidence>
<dbReference type="SUPFAM" id="SSF56968">
    <property type="entry name" value="Lipovitellin-phosvitin complex, beta-sheet shell regions"/>
    <property type="match status" value="1"/>
</dbReference>
<gene>
    <name evidence="4" type="primary">APOB</name>
    <name evidence="4" type="ORF">CEXT_738421</name>
</gene>
<dbReference type="GO" id="GO:0005319">
    <property type="term" value="F:lipid transporter activity"/>
    <property type="evidence" value="ECO:0007669"/>
    <property type="project" value="InterPro"/>
</dbReference>
<dbReference type="InterPro" id="IPR050733">
    <property type="entry name" value="Vitellogenin/Apolipophorin"/>
</dbReference>
<sequence>MKERRLHWKIRGRTKSDRGGQMVKCTFTAIGNVSNYKFAIQKVQPKNVLQPGYDYIYRFESKVVAEAVGTTDDKSEISISCDVFISHVSSCLYTFILDKCSTKAIEGPPGSESAWIEDQPLFDLSKYPVLFSLSNGEITEIQVDENDPIHFVNIKRGALSAFVFKLSYTTQPSKEMHTDVHGACPWSSYPVLGSEGSVHAEKDMLHCSFQAEKTGSLARIRCFGIW</sequence>
<dbReference type="InterPro" id="IPR001747">
    <property type="entry name" value="Vitellogenin_N"/>
</dbReference>
<organism evidence="4 5">
    <name type="scientific">Caerostris extrusa</name>
    <name type="common">Bark spider</name>
    <name type="synonym">Caerostris bankana</name>
    <dbReference type="NCBI Taxonomy" id="172846"/>
    <lineage>
        <taxon>Eukaryota</taxon>
        <taxon>Metazoa</taxon>
        <taxon>Ecdysozoa</taxon>
        <taxon>Arthropoda</taxon>
        <taxon>Chelicerata</taxon>
        <taxon>Arachnida</taxon>
        <taxon>Araneae</taxon>
        <taxon>Araneomorphae</taxon>
        <taxon>Entelegynae</taxon>
        <taxon>Araneoidea</taxon>
        <taxon>Araneidae</taxon>
        <taxon>Caerostris</taxon>
    </lineage>
</organism>
<proteinExistence type="predicted"/>
<keyword evidence="2" id="KW-0758">Storage protein</keyword>
<protein>
    <submittedName>
        <fullName evidence="4">Apolipoprotein B-100</fullName>
    </submittedName>
</protein>
<dbReference type="InterPro" id="IPR015819">
    <property type="entry name" value="Lipid_transp_b-sht_shell"/>
</dbReference>
<dbReference type="AlphaFoldDB" id="A0AAV4XKQ3"/>
<reference evidence="4 5" key="1">
    <citation type="submission" date="2021-06" db="EMBL/GenBank/DDBJ databases">
        <title>Caerostris extrusa draft genome.</title>
        <authorList>
            <person name="Kono N."/>
            <person name="Arakawa K."/>
        </authorList>
    </citation>
    <scope>NUCLEOTIDE SEQUENCE [LARGE SCALE GENOMIC DNA]</scope>
</reference>
<dbReference type="Proteomes" id="UP001054945">
    <property type="component" value="Unassembled WGS sequence"/>
</dbReference>
<dbReference type="Pfam" id="PF01347">
    <property type="entry name" value="Vitellogenin_N"/>
    <property type="match status" value="1"/>
</dbReference>
<evidence type="ECO:0000313" key="5">
    <source>
        <dbReference type="Proteomes" id="UP001054945"/>
    </source>
</evidence>
<dbReference type="PANTHER" id="PTHR23345:SF15">
    <property type="entry name" value="VITELLOGENIN 1-RELATED"/>
    <property type="match status" value="1"/>
</dbReference>
<name>A0AAV4XKQ3_CAEEX</name>
<dbReference type="InterPro" id="IPR015816">
    <property type="entry name" value="Vitellinogen_b-sht_N"/>
</dbReference>
<evidence type="ECO:0000256" key="2">
    <source>
        <dbReference type="ARBA" id="ARBA00022761"/>
    </source>
</evidence>
<keyword evidence="5" id="KW-1185">Reference proteome</keyword>
<comment type="caution">
    <text evidence="4">The sequence shown here is derived from an EMBL/GenBank/DDBJ whole genome shotgun (WGS) entry which is preliminary data.</text>
</comment>
<feature type="domain" description="Vitellogenin" evidence="3">
    <location>
        <begin position="50"/>
        <end position="185"/>
    </location>
</feature>